<reference evidence="6" key="1">
    <citation type="submission" date="2013-07" db="EMBL/GenBank/DDBJ databases">
        <title>Sub-species coevolution in mutualistic symbiosis.</title>
        <authorList>
            <person name="Murfin K."/>
            <person name="Klassen J."/>
            <person name="Lee M."/>
            <person name="Forst S."/>
            <person name="Stock P."/>
            <person name="Goodrich-Blair H."/>
        </authorList>
    </citation>
    <scope>NUCLEOTIDE SEQUENCE [LARGE SCALE GENOMIC DNA]</scope>
    <source>
        <strain evidence="6">Oregonense</strain>
    </source>
</reference>
<comment type="caution">
    <text evidence="6">The sequence shown here is derived from an EMBL/GenBank/DDBJ whole genome shotgun (WGS) entry which is preliminary data.</text>
</comment>
<name>A0A077P821_XENBV</name>
<dbReference type="PANTHER" id="PTHR11138">
    <property type="entry name" value="METHIONYL-TRNA FORMYLTRANSFERASE"/>
    <property type="match status" value="1"/>
</dbReference>
<gene>
    <name evidence="6" type="ORF">XBO1_2600005</name>
</gene>
<accession>A0A077P821</accession>
<protein>
    <submittedName>
        <fullName evidence="6">Formyl transferase domain protein</fullName>
    </submittedName>
</protein>
<dbReference type="AlphaFoldDB" id="A0A077P821"/>
<evidence type="ECO:0000313" key="6">
    <source>
        <dbReference type="EMBL" id="CDH07245.1"/>
    </source>
</evidence>
<evidence type="ECO:0000256" key="1">
    <source>
        <dbReference type="ARBA" id="ARBA00010699"/>
    </source>
</evidence>
<keyword evidence="2 6" id="KW-0808">Transferase</keyword>
<sequence length="235" mass="26565">MANFQQILTAELLAIPRVMPINFHPSPLPHYASLAPFYWIIRNGERQSAISVIKMDKGLDTGAIIMQRPILLTGKETSIELRTHQEQQNVLMLIDLIPLLVSGTFSYVPQDTHDRSYFGRPKAEDYLLDFTLSSREIEQHVRAAYRYPGAYFYQEDGTKFVVLSVAISSNHLGMGVPEEIKHIDERIYIAAKDEWLELITIEVDGKEVSASVLTLPDMSDESQPLAFALDDVINS</sequence>
<evidence type="ECO:0000256" key="2">
    <source>
        <dbReference type="ARBA" id="ARBA00022679"/>
    </source>
</evidence>
<dbReference type="GO" id="GO:0004479">
    <property type="term" value="F:methionyl-tRNA formyltransferase activity"/>
    <property type="evidence" value="ECO:0007669"/>
    <property type="project" value="TreeGrafter"/>
</dbReference>
<dbReference type="InterPro" id="IPR002376">
    <property type="entry name" value="Formyl_transf_N"/>
</dbReference>
<dbReference type="SUPFAM" id="SSF50486">
    <property type="entry name" value="FMT C-terminal domain-like"/>
    <property type="match status" value="1"/>
</dbReference>
<dbReference type="Pfam" id="PF00551">
    <property type="entry name" value="Formyl_trans_N"/>
    <property type="match status" value="1"/>
</dbReference>
<dbReference type="PANTHER" id="PTHR11138:SF5">
    <property type="entry name" value="METHIONYL-TRNA FORMYLTRANSFERASE, MITOCHONDRIAL"/>
    <property type="match status" value="1"/>
</dbReference>
<dbReference type="Gene3D" id="3.40.50.12230">
    <property type="match status" value="1"/>
</dbReference>
<dbReference type="RefSeq" id="WP_071826633.1">
    <property type="nucleotide sequence ID" value="NZ_CAWLUU010000227.1"/>
</dbReference>
<evidence type="ECO:0000259" key="5">
    <source>
        <dbReference type="Pfam" id="PF02911"/>
    </source>
</evidence>
<organism evidence="6">
    <name type="scientific">Xenorhabdus bovienii str. oregonense</name>
    <dbReference type="NCBI Taxonomy" id="1398202"/>
    <lineage>
        <taxon>Bacteria</taxon>
        <taxon>Pseudomonadati</taxon>
        <taxon>Pseudomonadota</taxon>
        <taxon>Gammaproteobacteria</taxon>
        <taxon>Enterobacterales</taxon>
        <taxon>Morganellaceae</taxon>
        <taxon>Xenorhabdus</taxon>
    </lineage>
</organism>
<dbReference type="GO" id="GO:0005829">
    <property type="term" value="C:cytosol"/>
    <property type="evidence" value="ECO:0007669"/>
    <property type="project" value="TreeGrafter"/>
</dbReference>
<feature type="domain" description="Formyl transferase C-terminal" evidence="5">
    <location>
        <begin position="122"/>
        <end position="208"/>
    </location>
</feature>
<evidence type="ECO:0000256" key="3">
    <source>
        <dbReference type="ARBA" id="ARBA00022917"/>
    </source>
</evidence>
<keyword evidence="3" id="KW-0648">Protein biosynthesis</keyword>
<dbReference type="CDD" id="cd08704">
    <property type="entry name" value="Met_tRNA_FMT_C"/>
    <property type="match status" value="1"/>
</dbReference>
<proteinExistence type="inferred from homology"/>
<dbReference type="InterPro" id="IPR005793">
    <property type="entry name" value="Formyl_trans_C"/>
</dbReference>
<dbReference type="InterPro" id="IPR044135">
    <property type="entry name" value="Met-tRNA-FMT_C"/>
</dbReference>
<dbReference type="Pfam" id="PF02911">
    <property type="entry name" value="Formyl_trans_C"/>
    <property type="match status" value="1"/>
</dbReference>
<dbReference type="EMBL" id="CBSX010000180">
    <property type="protein sequence ID" value="CDH07245.1"/>
    <property type="molecule type" value="Genomic_DNA"/>
</dbReference>
<dbReference type="InterPro" id="IPR036477">
    <property type="entry name" value="Formyl_transf_N_sf"/>
</dbReference>
<dbReference type="InterPro" id="IPR011034">
    <property type="entry name" value="Formyl_transferase-like_C_sf"/>
</dbReference>
<evidence type="ECO:0000259" key="4">
    <source>
        <dbReference type="Pfam" id="PF00551"/>
    </source>
</evidence>
<dbReference type="Proteomes" id="UP000028483">
    <property type="component" value="Unassembled WGS sequence"/>
</dbReference>
<comment type="similarity">
    <text evidence="1">Belongs to the Fmt family.</text>
</comment>
<dbReference type="SUPFAM" id="SSF53328">
    <property type="entry name" value="Formyltransferase"/>
    <property type="match status" value="1"/>
</dbReference>
<feature type="domain" description="Formyl transferase N-terminal" evidence="4">
    <location>
        <begin position="2"/>
        <end position="92"/>
    </location>
</feature>
<dbReference type="HOGENOM" id="CLU_033347_5_0_6"/>